<gene>
    <name evidence="2" type="ORF">BFG57_13375</name>
</gene>
<dbReference type="PANTHER" id="PTHR10587:SF125">
    <property type="entry name" value="POLYSACCHARIDE DEACETYLASE YHEN-RELATED"/>
    <property type="match status" value="1"/>
</dbReference>
<dbReference type="PANTHER" id="PTHR10587">
    <property type="entry name" value="GLYCOSYL TRANSFERASE-RELATED"/>
    <property type="match status" value="1"/>
</dbReference>
<evidence type="ECO:0000313" key="3">
    <source>
        <dbReference type="Proteomes" id="UP000095209"/>
    </source>
</evidence>
<proteinExistence type="predicted"/>
<feature type="domain" description="NodB homology" evidence="1">
    <location>
        <begin position="25"/>
        <end position="209"/>
    </location>
</feature>
<dbReference type="SUPFAM" id="SSF88713">
    <property type="entry name" value="Glycoside hydrolase/deacetylase"/>
    <property type="match status" value="1"/>
</dbReference>
<organism evidence="2 3">
    <name type="scientific">Bacillus solimangrovi</name>
    <dbReference type="NCBI Taxonomy" id="1305675"/>
    <lineage>
        <taxon>Bacteria</taxon>
        <taxon>Bacillati</taxon>
        <taxon>Bacillota</taxon>
        <taxon>Bacilli</taxon>
        <taxon>Bacillales</taxon>
        <taxon>Bacillaceae</taxon>
        <taxon>Bacillus</taxon>
    </lineage>
</organism>
<protein>
    <recommendedName>
        <fullName evidence="1">NodB homology domain-containing protein</fullName>
    </recommendedName>
</protein>
<dbReference type="PROSITE" id="PS51677">
    <property type="entry name" value="NODB"/>
    <property type="match status" value="1"/>
</dbReference>
<dbReference type="GO" id="GO:0005975">
    <property type="term" value="P:carbohydrate metabolic process"/>
    <property type="evidence" value="ECO:0007669"/>
    <property type="project" value="InterPro"/>
</dbReference>
<reference evidence="2 3" key="1">
    <citation type="submission" date="2016-08" db="EMBL/GenBank/DDBJ databases">
        <title>Genome of Bacillus solimangrovi GH2-4.</title>
        <authorList>
            <person name="Lim S."/>
            <person name="Kim B.-C."/>
        </authorList>
    </citation>
    <scope>NUCLEOTIDE SEQUENCE [LARGE SCALE GENOMIC DNA]</scope>
    <source>
        <strain evidence="2 3">GH2-4</strain>
    </source>
</reference>
<dbReference type="AlphaFoldDB" id="A0A1E5LGF3"/>
<evidence type="ECO:0000259" key="1">
    <source>
        <dbReference type="PROSITE" id="PS51677"/>
    </source>
</evidence>
<sequence>MCCQLKKEQPLRLTEPTVTVSPPENVVYLTFDDGPSESTEAILSLLKRYQARATFFMLSPAMEKYPEGMKRMVEEGHSFGLHGVSHNAKSFYESTSSILGELTEGNRVLERITGKQTMLIRTPYGSVPYMTKTYRQVVKEEGYLLWDWNIDSRDWEYKDVRYVQDTIYQLEQVVREGKVPVILLHDKKSTLDHLERLLVYLQNNGYVMEALNEHLSPIQFKS</sequence>
<dbReference type="Proteomes" id="UP000095209">
    <property type="component" value="Unassembled WGS sequence"/>
</dbReference>
<dbReference type="InterPro" id="IPR002509">
    <property type="entry name" value="NODB_dom"/>
</dbReference>
<dbReference type="InterPro" id="IPR050248">
    <property type="entry name" value="Polysacc_deacetylase_ArnD"/>
</dbReference>
<dbReference type="InterPro" id="IPR011330">
    <property type="entry name" value="Glyco_hydro/deAcase_b/a-brl"/>
</dbReference>
<accession>A0A1E5LGF3</accession>
<evidence type="ECO:0000313" key="2">
    <source>
        <dbReference type="EMBL" id="OEH93152.1"/>
    </source>
</evidence>
<keyword evidence="3" id="KW-1185">Reference proteome</keyword>
<dbReference type="CDD" id="cd10944">
    <property type="entry name" value="CE4_SmPgdA_like"/>
    <property type="match status" value="1"/>
</dbReference>
<dbReference type="STRING" id="1305675.BFG57_13375"/>
<comment type="caution">
    <text evidence="2">The sequence shown here is derived from an EMBL/GenBank/DDBJ whole genome shotgun (WGS) entry which is preliminary data.</text>
</comment>
<name>A0A1E5LGF3_9BACI</name>
<dbReference type="GO" id="GO:0016810">
    <property type="term" value="F:hydrolase activity, acting on carbon-nitrogen (but not peptide) bonds"/>
    <property type="evidence" value="ECO:0007669"/>
    <property type="project" value="InterPro"/>
</dbReference>
<dbReference type="Gene3D" id="3.20.20.370">
    <property type="entry name" value="Glycoside hydrolase/deacetylase"/>
    <property type="match status" value="1"/>
</dbReference>
<dbReference type="EMBL" id="MJEH01000016">
    <property type="protein sequence ID" value="OEH93152.1"/>
    <property type="molecule type" value="Genomic_DNA"/>
</dbReference>
<dbReference type="Pfam" id="PF01522">
    <property type="entry name" value="Polysacc_deac_1"/>
    <property type="match status" value="1"/>
</dbReference>